<evidence type="ECO:0000313" key="2">
    <source>
        <dbReference type="Proteomes" id="UP000299102"/>
    </source>
</evidence>
<dbReference type="EMBL" id="BGZK01000052">
    <property type="protein sequence ID" value="GBP12579.1"/>
    <property type="molecule type" value="Genomic_DNA"/>
</dbReference>
<comment type="caution">
    <text evidence="1">The sequence shown here is derived from an EMBL/GenBank/DDBJ whole genome shotgun (WGS) entry which is preliminary data.</text>
</comment>
<sequence length="196" mass="21652">MTGYGILILVSVYLPPKKELLRSDLEALFALVDSVILFGDLNSKNDIDNAIGALTKHVTAVVESSSRTLPAKSDRKELPGDVIELIRDKNAALRRAGKYPTCENRSCAHALQRKVKARMKEVRNDNWSDLMSEISPSHKAYWGLAKALKTEGAVPPSALKRPNNSIAFVDREKAECLADSIEHQCSENPPIRLLTC</sequence>
<dbReference type="Proteomes" id="UP000299102">
    <property type="component" value="Unassembled WGS sequence"/>
</dbReference>
<protein>
    <recommendedName>
        <fullName evidence="3">RNA-directed DNA polymerase from mobile element jockey</fullName>
    </recommendedName>
</protein>
<organism evidence="1 2">
    <name type="scientific">Eumeta variegata</name>
    <name type="common">Bagworm moth</name>
    <name type="synonym">Eumeta japonica</name>
    <dbReference type="NCBI Taxonomy" id="151549"/>
    <lineage>
        <taxon>Eukaryota</taxon>
        <taxon>Metazoa</taxon>
        <taxon>Ecdysozoa</taxon>
        <taxon>Arthropoda</taxon>
        <taxon>Hexapoda</taxon>
        <taxon>Insecta</taxon>
        <taxon>Pterygota</taxon>
        <taxon>Neoptera</taxon>
        <taxon>Endopterygota</taxon>
        <taxon>Lepidoptera</taxon>
        <taxon>Glossata</taxon>
        <taxon>Ditrysia</taxon>
        <taxon>Tineoidea</taxon>
        <taxon>Psychidae</taxon>
        <taxon>Oiketicinae</taxon>
        <taxon>Eumeta</taxon>
    </lineage>
</organism>
<gene>
    <name evidence="1" type="ORF">EVAR_10243_1</name>
</gene>
<keyword evidence="2" id="KW-1185">Reference proteome</keyword>
<reference evidence="1 2" key="1">
    <citation type="journal article" date="2019" name="Commun. Biol.">
        <title>The bagworm genome reveals a unique fibroin gene that provides high tensile strength.</title>
        <authorList>
            <person name="Kono N."/>
            <person name="Nakamura H."/>
            <person name="Ohtoshi R."/>
            <person name="Tomita M."/>
            <person name="Numata K."/>
            <person name="Arakawa K."/>
        </authorList>
    </citation>
    <scope>NUCLEOTIDE SEQUENCE [LARGE SCALE GENOMIC DNA]</scope>
</reference>
<dbReference type="OrthoDB" id="7487383at2759"/>
<accession>A0A4C1TDJ8</accession>
<proteinExistence type="predicted"/>
<dbReference type="AlphaFoldDB" id="A0A4C1TDJ8"/>
<evidence type="ECO:0008006" key="3">
    <source>
        <dbReference type="Google" id="ProtNLM"/>
    </source>
</evidence>
<name>A0A4C1TDJ8_EUMVA</name>
<evidence type="ECO:0000313" key="1">
    <source>
        <dbReference type="EMBL" id="GBP12579.1"/>
    </source>
</evidence>